<dbReference type="EMBL" id="AFBQ01000275">
    <property type="protein sequence ID" value="EHY30796.1"/>
    <property type="molecule type" value="Genomic_DNA"/>
</dbReference>
<name>H3KGG2_9BURK</name>
<protein>
    <submittedName>
        <fullName evidence="1">Uncharacterized protein</fullName>
    </submittedName>
</protein>
<dbReference type="PATRIC" id="fig|762967.3.peg.1450"/>
<dbReference type="AlphaFoldDB" id="H3KGG2"/>
<organism evidence="1 2">
    <name type="scientific">Sutterella parvirubra YIT 11816</name>
    <dbReference type="NCBI Taxonomy" id="762967"/>
    <lineage>
        <taxon>Bacteria</taxon>
        <taxon>Pseudomonadati</taxon>
        <taxon>Pseudomonadota</taxon>
        <taxon>Betaproteobacteria</taxon>
        <taxon>Burkholderiales</taxon>
        <taxon>Sutterellaceae</taxon>
        <taxon>Sutterella</taxon>
    </lineage>
</organism>
<feature type="non-terminal residue" evidence="1">
    <location>
        <position position="1"/>
    </location>
</feature>
<evidence type="ECO:0000313" key="2">
    <source>
        <dbReference type="Proteomes" id="UP000004956"/>
    </source>
</evidence>
<dbReference type="Proteomes" id="UP000004956">
    <property type="component" value="Unassembled WGS sequence"/>
</dbReference>
<reference evidence="1 2" key="1">
    <citation type="submission" date="2011-11" db="EMBL/GenBank/DDBJ databases">
        <authorList>
            <person name="Weinstock G."/>
            <person name="Sodergren E."/>
            <person name="Clifton S."/>
            <person name="Fulton L."/>
            <person name="Fulton B."/>
            <person name="Courtney L."/>
            <person name="Fronick C."/>
            <person name="Harrison M."/>
            <person name="Strong C."/>
            <person name="Farmer C."/>
            <person name="Delahaunty K."/>
            <person name="Markovic C."/>
            <person name="Hall O."/>
            <person name="Minx P."/>
            <person name="Tomlinson C."/>
            <person name="Mitreva M."/>
            <person name="Hou S."/>
            <person name="Chen J."/>
            <person name="Wollam A."/>
            <person name="Pepin K.H."/>
            <person name="Johnson M."/>
            <person name="Bhonagiri V."/>
            <person name="Zhang X."/>
            <person name="Suruliraj S."/>
            <person name="Warren W."/>
            <person name="Chinwalla A."/>
            <person name="Mardis E.R."/>
            <person name="Wilson R.K."/>
        </authorList>
    </citation>
    <scope>NUCLEOTIDE SEQUENCE [LARGE SCALE GENOMIC DNA]</scope>
    <source>
        <strain evidence="1 2">YIT 11816</strain>
    </source>
</reference>
<accession>H3KGG2</accession>
<sequence length="546" mass="55873">NGTSAIEVKKTGTDNNTINLEAGSRVLGLVHVDAAATNTTLNLKGMQGSLLLKVEAGSQNEGDHFTLNVKDGADVTLEDGQKSTIDVANITNGTLTASLKNPDDNTILELSLEEQGTFNLKEKNSTLIDGVIIAHNATWNLNGGRLAVAGQTWTGNFRVGTNPSKSENKGTGTLNVSAGGYTFADMSVRNTGTVKVAGGELTVYALDISKSGTVTVGTDAQTNAVSGTLRVNGALTIASAGTSGRLTLNNGTFETVASNVYKAATEGEDPFVLTDAWGKVAFGQNADVDLVLNDVGEYDLAAYQAVQNLLGDNKSKVNLVLNGTIKPAENATIGQMVGNAAANNTISVGETKEGTVTATLTGDVGVGALGVDAGTTTVKFTDINTLSLAGQNGTVLSQNVETLEVAGTLALGILSTDTATVNAETVKAGTLEVNGDFAAQAVQVTSSLDVAEEAQFVADTITLGANAGGEIHGYLEADTVAREVSSGASFKVKSLLSETAFDVYGTTSFNKNGVAMTYKSGSYYQLKSGANGEAPVVSAAQTIEVG</sequence>
<gene>
    <name evidence="1" type="ORF">HMPREF9440_01842</name>
</gene>
<dbReference type="RefSeq" id="WP_008542975.1">
    <property type="nucleotide sequence ID" value="NZ_JH604996.1"/>
</dbReference>
<evidence type="ECO:0000313" key="1">
    <source>
        <dbReference type="EMBL" id="EHY30796.1"/>
    </source>
</evidence>
<keyword evidence="2" id="KW-1185">Reference proteome</keyword>
<proteinExistence type="predicted"/>
<comment type="caution">
    <text evidence="1">The sequence shown here is derived from an EMBL/GenBank/DDBJ whole genome shotgun (WGS) entry which is preliminary data.</text>
</comment>
<dbReference type="HOGENOM" id="CLU_499278_0_0_4"/>